<evidence type="ECO:0000313" key="2">
    <source>
        <dbReference type="EMBL" id="GAA0719802.1"/>
    </source>
</evidence>
<evidence type="ECO:0000256" key="1">
    <source>
        <dbReference type="SAM" id="Phobius"/>
    </source>
</evidence>
<gene>
    <name evidence="2" type="ORF">GCM10009105_28620</name>
</gene>
<keyword evidence="3" id="KW-1185">Reference proteome</keyword>
<feature type="transmembrane region" description="Helical" evidence="1">
    <location>
        <begin position="60"/>
        <end position="76"/>
    </location>
</feature>
<proteinExistence type="predicted"/>
<evidence type="ECO:0000313" key="3">
    <source>
        <dbReference type="Proteomes" id="UP001501523"/>
    </source>
</evidence>
<reference evidence="3" key="1">
    <citation type="journal article" date="2019" name="Int. J. Syst. Evol. Microbiol.">
        <title>The Global Catalogue of Microorganisms (GCM) 10K type strain sequencing project: providing services to taxonomists for standard genome sequencing and annotation.</title>
        <authorList>
            <consortium name="The Broad Institute Genomics Platform"/>
            <consortium name="The Broad Institute Genome Sequencing Center for Infectious Disease"/>
            <person name="Wu L."/>
            <person name="Ma J."/>
        </authorList>
    </citation>
    <scope>NUCLEOTIDE SEQUENCE [LARGE SCALE GENOMIC DNA]</scope>
    <source>
        <strain evidence="3">JCM 15421</strain>
    </source>
</reference>
<comment type="caution">
    <text evidence="2">The sequence shown here is derived from an EMBL/GenBank/DDBJ whole genome shotgun (WGS) entry which is preliminary data.</text>
</comment>
<dbReference type="EMBL" id="BAAAEU010000024">
    <property type="protein sequence ID" value="GAA0719802.1"/>
    <property type="molecule type" value="Genomic_DNA"/>
</dbReference>
<accession>A0ABP3U0G3</accession>
<organism evidence="2 3">
    <name type="scientific">Dokdonella soli</name>
    <dbReference type="NCBI Taxonomy" id="529810"/>
    <lineage>
        <taxon>Bacteria</taxon>
        <taxon>Pseudomonadati</taxon>
        <taxon>Pseudomonadota</taxon>
        <taxon>Gammaproteobacteria</taxon>
        <taxon>Lysobacterales</taxon>
        <taxon>Rhodanobacteraceae</taxon>
        <taxon>Dokdonella</taxon>
    </lineage>
</organism>
<name>A0ABP3U0G3_9GAMM</name>
<sequence>MRSLVFAAFTVLLILCWPVLIQTFPLLLPPGSGLVDHIEPLSAGAADVDIDRHLHRASEFALAFWWMVAGVAFLVFEPRRVARTAAAWRGEPMFPNARRMPPEEPGDALAAATTTAGAISRGLGAIGGHAVDALVERSVQLVEQPPATLVAAGGFLQWLASHLPWLIKRGLVSLVMALLLAGSSQRFLFGLLVTVLVMPWWAIVLDLTLPILLGVAAWALFTRGLETLLRFGTVTRCDLWTGICQDVNVWPLATLIWIPLMLASLLRAWLEYRRSRSDRLLDGALQRARARIAERRGG</sequence>
<keyword evidence="1" id="KW-1133">Transmembrane helix</keyword>
<dbReference type="Proteomes" id="UP001501523">
    <property type="component" value="Unassembled WGS sequence"/>
</dbReference>
<keyword evidence="1" id="KW-0472">Membrane</keyword>
<feature type="transmembrane region" description="Helical" evidence="1">
    <location>
        <begin position="249"/>
        <end position="270"/>
    </location>
</feature>
<feature type="transmembrane region" description="Helical" evidence="1">
    <location>
        <begin position="200"/>
        <end position="221"/>
    </location>
</feature>
<protein>
    <submittedName>
        <fullName evidence="2">Uncharacterized protein</fullName>
    </submittedName>
</protein>
<keyword evidence="1" id="KW-0812">Transmembrane</keyword>